<evidence type="ECO:0000313" key="11">
    <source>
        <dbReference type="Proteomes" id="UP000245884"/>
    </source>
</evidence>
<dbReference type="PANTHER" id="PTHR14773:SF0">
    <property type="entry name" value="WD REPEAT-CONTAINING PROTEIN 76"/>
    <property type="match status" value="1"/>
</dbReference>
<dbReference type="AlphaFoldDB" id="A0A316URX2"/>
<comment type="function">
    <text evidence="8">DNA-binding protein that binds to both single- and double-stranded DNA. Binds preferentially to UV-damaged DNA. May be involved in DNA-metabolic processes.</text>
</comment>
<evidence type="ECO:0000256" key="8">
    <source>
        <dbReference type="RuleBase" id="RU365004"/>
    </source>
</evidence>
<reference evidence="10 11" key="1">
    <citation type="journal article" date="2018" name="Mol. Biol. Evol.">
        <title>Broad Genomic Sampling Reveals a Smut Pathogenic Ancestry of the Fungal Clade Ustilaginomycotina.</title>
        <authorList>
            <person name="Kijpornyongpan T."/>
            <person name="Mondo S.J."/>
            <person name="Barry K."/>
            <person name="Sandor L."/>
            <person name="Lee J."/>
            <person name="Lipzen A."/>
            <person name="Pangilinan J."/>
            <person name="LaButti K."/>
            <person name="Hainaut M."/>
            <person name="Henrissat B."/>
            <person name="Grigoriev I.V."/>
            <person name="Spatafora J.W."/>
            <person name="Aime M.C."/>
        </authorList>
    </citation>
    <scope>NUCLEOTIDE SEQUENCE [LARGE SCALE GENOMIC DNA]</scope>
    <source>
        <strain evidence="10 11">MCA 5214</strain>
    </source>
</reference>
<dbReference type="SUPFAM" id="SSF50978">
    <property type="entry name" value="WD40 repeat-like"/>
    <property type="match status" value="1"/>
</dbReference>
<feature type="compositionally biased region" description="Basic and acidic residues" evidence="9">
    <location>
        <begin position="71"/>
        <end position="83"/>
    </location>
</feature>
<feature type="compositionally biased region" description="Basic and acidic residues" evidence="9">
    <location>
        <begin position="51"/>
        <end position="60"/>
    </location>
</feature>
<dbReference type="GO" id="GO:0003677">
    <property type="term" value="F:DNA binding"/>
    <property type="evidence" value="ECO:0007669"/>
    <property type="project" value="UniProtKB-UniRule"/>
</dbReference>
<dbReference type="GO" id="GO:0006974">
    <property type="term" value="P:DNA damage response"/>
    <property type="evidence" value="ECO:0007669"/>
    <property type="project" value="UniProtKB-KW"/>
</dbReference>
<dbReference type="InterPro" id="IPR001680">
    <property type="entry name" value="WD40_rpt"/>
</dbReference>
<dbReference type="GO" id="GO:2000001">
    <property type="term" value="P:regulation of DNA damage checkpoint"/>
    <property type="evidence" value="ECO:0007669"/>
    <property type="project" value="TreeGrafter"/>
</dbReference>
<proteinExistence type="inferred from homology"/>
<feature type="region of interest" description="Disordered" evidence="9">
    <location>
        <begin position="246"/>
        <end position="276"/>
    </location>
</feature>
<dbReference type="RefSeq" id="XP_025362648.1">
    <property type="nucleotide sequence ID" value="XM_025506005.1"/>
</dbReference>
<organism evidence="10 11">
    <name type="scientific">Jaminaea rosea</name>
    <dbReference type="NCBI Taxonomy" id="1569628"/>
    <lineage>
        <taxon>Eukaryota</taxon>
        <taxon>Fungi</taxon>
        <taxon>Dikarya</taxon>
        <taxon>Basidiomycota</taxon>
        <taxon>Ustilaginomycotina</taxon>
        <taxon>Exobasidiomycetes</taxon>
        <taxon>Microstromatales</taxon>
        <taxon>Microstromatales incertae sedis</taxon>
        <taxon>Jaminaea</taxon>
    </lineage>
</organism>
<dbReference type="EMBL" id="KZ819666">
    <property type="protein sequence ID" value="PWN28036.1"/>
    <property type="molecule type" value="Genomic_DNA"/>
</dbReference>
<dbReference type="STRING" id="1569628.A0A316URX2"/>
<keyword evidence="5 8" id="KW-0227">DNA damage</keyword>
<evidence type="ECO:0000313" key="10">
    <source>
        <dbReference type="EMBL" id="PWN28036.1"/>
    </source>
</evidence>
<sequence>MSATPDFSGDSGDEYEENVRKQRAENAALLRSLDLQSGGSSIVDPTGARNKKLDAAAQERQKKRAAASRAKAAEERKRRKVDEVAAGPQRTSARLAGRTPAGMEEDNKRAEEERQEAIQKREEAKALLHKDHDFRGLLTGGGSAQEEESREKAEQLEAALRVIAANKGSEEAKKARSGLGEAEETETSKKSGQATKELTSMLNKMELLAVKKVTPKRIYTAAFHPTTAKTLVLTGDKEGHLSVWEPLAPRPATGGDEGDDENGAADEGDRGITGDDGISFNLRVPQDSSPISCVKVPPLDHSTVYYSSYNSTLRKVDLEKGVSERIFAFSGEDDDGDGALLSVFDFQRGAEDGRVVWCGDHRGGVVRIDTREKPGWKAGWNRWQLCEKKIGGLSLNPLIPSALAVASLDQSVRLFDVRRLSSGIKPTLAVPANYKMVDVDLLADVQSTIDEGGAQLGWQQSKQASTSVDFAPDGRHLASVSYDNVVKVWDVERGWLRADDEVPTTSARGAKRKSNGAAAAPKKEVNGASQRKGGLMQYFKKEETKDQPLSATIPADILSSPLVIPHNNQTGKWLTLLRARWSQNDSLAPHFTIGSMSRSAEVWSADGKLLRSLYDEEHVSAVPAVTALHPTRGATLVTGNASGKSTFWGLREE</sequence>
<comment type="similarity">
    <text evidence="1 8">Belongs to the WD repeat DDB2/WDR76 family.</text>
</comment>
<dbReference type="GeneID" id="37027828"/>
<feature type="region of interest" description="Disordered" evidence="9">
    <location>
        <begin position="504"/>
        <end position="531"/>
    </location>
</feature>
<evidence type="ECO:0000256" key="3">
    <source>
        <dbReference type="ARBA" id="ARBA00022574"/>
    </source>
</evidence>
<name>A0A316URX2_9BASI</name>
<dbReference type="Proteomes" id="UP000245884">
    <property type="component" value="Unassembled WGS sequence"/>
</dbReference>
<evidence type="ECO:0000256" key="9">
    <source>
        <dbReference type="SAM" id="MobiDB-lite"/>
    </source>
</evidence>
<keyword evidence="6 8" id="KW-0238">DNA-binding</keyword>
<gene>
    <name evidence="10" type="ORF">BDZ90DRAFT_231803</name>
</gene>
<dbReference type="OrthoDB" id="9890280at2759"/>
<dbReference type="InterPro" id="IPR019775">
    <property type="entry name" value="WD40_repeat_CS"/>
</dbReference>
<evidence type="ECO:0000256" key="4">
    <source>
        <dbReference type="ARBA" id="ARBA00022737"/>
    </source>
</evidence>
<dbReference type="InterPro" id="IPR015943">
    <property type="entry name" value="WD40/YVTN_repeat-like_dom_sf"/>
</dbReference>
<feature type="repeat" description="WD" evidence="7">
    <location>
        <begin position="458"/>
        <end position="494"/>
    </location>
</feature>
<feature type="compositionally biased region" description="Basic and acidic residues" evidence="9">
    <location>
        <begin position="105"/>
        <end position="135"/>
    </location>
</feature>
<dbReference type="Pfam" id="PF00400">
    <property type="entry name" value="WD40"/>
    <property type="match status" value="1"/>
</dbReference>
<dbReference type="PROSITE" id="PS50294">
    <property type="entry name" value="WD_REPEATS_REGION"/>
    <property type="match status" value="1"/>
</dbReference>
<dbReference type="InterPro" id="IPR036322">
    <property type="entry name" value="WD40_repeat_dom_sf"/>
</dbReference>
<accession>A0A316URX2</accession>
<feature type="region of interest" description="Disordered" evidence="9">
    <location>
        <begin position="168"/>
        <end position="196"/>
    </location>
</feature>
<feature type="compositionally biased region" description="Acidic residues" evidence="9">
    <location>
        <begin position="256"/>
        <end position="266"/>
    </location>
</feature>
<protein>
    <recommendedName>
        <fullName evidence="2 8">DNA damage-binding protein CMR1</fullName>
    </recommendedName>
</protein>
<dbReference type="InterPro" id="IPR050853">
    <property type="entry name" value="WD_repeat_DNA-damage-binding"/>
</dbReference>
<evidence type="ECO:0000256" key="6">
    <source>
        <dbReference type="ARBA" id="ARBA00023125"/>
    </source>
</evidence>
<keyword evidence="3 7" id="KW-0853">WD repeat</keyword>
<dbReference type="Gene3D" id="2.130.10.10">
    <property type="entry name" value="YVTN repeat-like/Quinoprotein amine dehydrogenase"/>
    <property type="match status" value="2"/>
</dbReference>
<evidence type="ECO:0000256" key="2">
    <source>
        <dbReference type="ARBA" id="ARBA00021132"/>
    </source>
</evidence>
<evidence type="ECO:0000256" key="1">
    <source>
        <dbReference type="ARBA" id="ARBA00005434"/>
    </source>
</evidence>
<keyword evidence="11" id="KW-1185">Reference proteome</keyword>
<dbReference type="PROSITE" id="PS50082">
    <property type="entry name" value="WD_REPEATS_2"/>
    <property type="match status" value="1"/>
</dbReference>
<dbReference type="SMART" id="SM00320">
    <property type="entry name" value="WD40"/>
    <property type="match status" value="4"/>
</dbReference>
<dbReference type="PROSITE" id="PS00678">
    <property type="entry name" value="WD_REPEATS_1"/>
    <property type="match status" value="1"/>
</dbReference>
<feature type="region of interest" description="Disordered" evidence="9">
    <location>
        <begin position="1"/>
        <end position="151"/>
    </location>
</feature>
<dbReference type="PANTHER" id="PTHR14773">
    <property type="entry name" value="WD REPEAT-CONTAINING PROTEIN 76"/>
    <property type="match status" value="1"/>
</dbReference>
<keyword evidence="4" id="KW-0677">Repeat</keyword>
<evidence type="ECO:0000256" key="5">
    <source>
        <dbReference type="ARBA" id="ARBA00022763"/>
    </source>
</evidence>
<dbReference type="GO" id="GO:0005634">
    <property type="term" value="C:nucleus"/>
    <property type="evidence" value="ECO:0007669"/>
    <property type="project" value="TreeGrafter"/>
</dbReference>
<evidence type="ECO:0000256" key="7">
    <source>
        <dbReference type="PROSITE-ProRule" id="PRU00221"/>
    </source>
</evidence>